<dbReference type="Pfam" id="PF12705">
    <property type="entry name" value="PDDEXK_1"/>
    <property type="match status" value="1"/>
</dbReference>
<keyword evidence="2" id="KW-0347">Helicase</keyword>
<sequence>MTQLGFDALAGEEAWARPLVRVTPARLGTWEDCPRRYRLTYLDKAPGRGARAASTLGSVVHLALRALFARPRAERTPAEAAALVDRNWIGEGFRDTAQQQEYRLKARTWVEDYVAEHGAPDPLAVERWVSVSTGGIVAEGRVDRIDPGPVIVDYKTGRHVPTTADAGASPALALYALATTATLRQETRRVELHHLPSGTVAAYDHSAESLAEHRDRAEAGALAAADAAAELVAGGSADALFPARPAPRCAVCDMRRNCPEGQAVGPAAQPWEHLVT</sequence>
<keyword evidence="5" id="KW-0378">Hydrolase</keyword>
<dbReference type="GO" id="GO:0006281">
    <property type="term" value="P:DNA repair"/>
    <property type="evidence" value="ECO:0007669"/>
    <property type="project" value="UniProtKB-KW"/>
</dbReference>
<evidence type="ECO:0000313" key="6">
    <source>
        <dbReference type="Proteomes" id="UP000198967"/>
    </source>
</evidence>
<dbReference type="EMBL" id="FNBE01000008">
    <property type="protein sequence ID" value="SDG00113.1"/>
    <property type="molecule type" value="Genomic_DNA"/>
</dbReference>
<keyword evidence="3" id="KW-0234">DNA repair</keyword>
<feature type="domain" description="PD-(D/E)XK endonuclease-like" evidence="4">
    <location>
        <begin position="21"/>
        <end position="259"/>
    </location>
</feature>
<evidence type="ECO:0000313" key="5">
    <source>
        <dbReference type="EMBL" id="SDG00113.1"/>
    </source>
</evidence>
<keyword evidence="2" id="KW-0547">Nucleotide-binding</keyword>
<evidence type="ECO:0000256" key="3">
    <source>
        <dbReference type="ARBA" id="ARBA00023204"/>
    </source>
</evidence>
<dbReference type="GO" id="GO:0004386">
    <property type="term" value="F:helicase activity"/>
    <property type="evidence" value="ECO:0007669"/>
    <property type="project" value="UniProtKB-KW"/>
</dbReference>
<dbReference type="GO" id="GO:0004527">
    <property type="term" value="F:exonuclease activity"/>
    <property type="evidence" value="ECO:0007669"/>
    <property type="project" value="UniProtKB-KW"/>
</dbReference>
<keyword evidence="6" id="KW-1185">Reference proteome</keyword>
<protein>
    <submittedName>
        <fullName evidence="5">RecB family exonuclease</fullName>
    </submittedName>
</protein>
<keyword evidence="2" id="KW-0067">ATP-binding</keyword>
<evidence type="ECO:0000256" key="2">
    <source>
        <dbReference type="ARBA" id="ARBA00022806"/>
    </source>
</evidence>
<dbReference type="AlphaFoldDB" id="A0A1G7QNQ7"/>
<keyword evidence="5" id="KW-0540">Nuclease</keyword>
<keyword evidence="1" id="KW-0227">DNA damage</keyword>
<keyword evidence="5" id="KW-0269">Exonuclease</keyword>
<dbReference type="InterPro" id="IPR011604">
    <property type="entry name" value="PDDEXK-like_dom_sf"/>
</dbReference>
<reference evidence="5 6" key="1">
    <citation type="submission" date="2016-10" db="EMBL/GenBank/DDBJ databases">
        <authorList>
            <person name="de Groot N.N."/>
        </authorList>
    </citation>
    <scope>NUCLEOTIDE SEQUENCE [LARGE SCALE GENOMIC DNA]</scope>
    <source>
        <strain evidence="5 6">CGMCC 4.3143</strain>
    </source>
</reference>
<gene>
    <name evidence="5" type="ORF">SAMN05216377_108136</name>
</gene>
<name>A0A1G7QNQ7_PSEOR</name>
<dbReference type="InterPro" id="IPR038726">
    <property type="entry name" value="PDDEXK_AddAB-type"/>
</dbReference>
<dbReference type="RefSeq" id="WP_093083925.1">
    <property type="nucleotide sequence ID" value="NZ_FNBE01000008.1"/>
</dbReference>
<proteinExistence type="predicted"/>
<dbReference type="Proteomes" id="UP000198967">
    <property type="component" value="Unassembled WGS sequence"/>
</dbReference>
<evidence type="ECO:0000259" key="4">
    <source>
        <dbReference type="Pfam" id="PF12705"/>
    </source>
</evidence>
<dbReference type="STRING" id="366584.SAMN05216377_108136"/>
<dbReference type="OrthoDB" id="9791397at2"/>
<organism evidence="5 6">
    <name type="scientific">Pseudonocardia oroxyli</name>
    <dbReference type="NCBI Taxonomy" id="366584"/>
    <lineage>
        <taxon>Bacteria</taxon>
        <taxon>Bacillati</taxon>
        <taxon>Actinomycetota</taxon>
        <taxon>Actinomycetes</taxon>
        <taxon>Pseudonocardiales</taxon>
        <taxon>Pseudonocardiaceae</taxon>
        <taxon>Pseudonocardia</taxon>
    </lineage>
</organism>
<dbReference type="Gene3D" id="3.90.320.10">
    <property type="match status" value="1"/>
</dbReference>
<evidence type="ECO:0000256" key="1">
    <source>
        <dbReference type="ARBA" id="ARBA00022763"/>
    </source>
</evidence>
<accession>A0A1G7QNQ7</accession>